<accession>A0ABX1JLL5</accession>
<reference evidence="1 2" key="1">
    <citation type="submission" date="2020-04" db="EMBL/GenBank/DDBJ databases">
        <authorList>
            <person name="Liu S."/>
        </authorList>
    </citation>
    <scope>NUCLEOTIDE SEQUENCE [LARGE SCALE GENOMIC DNA]</scope>
    <source>
        <strain evidence="1 2">CGMCC 1.15091</strain>
    </source>
</reference>
<sequence length="51" mass="4961">AVGVGLTVFAGPLFQLSDQAAGQMLGRTPYIDAMLGPGTGAGAGPDQEAGQ</sequence>
<gene>
    <name evidence="1" type="ORF">HER39_05530</name>
</gene>
<organism evidence="1 2">
    <name type="scientific">Arthrobacter deserti</name>
    <dbReference type="NCBI Taxonomy" id="1742687"/>
    <lineage>
        <taxon>Bacteria</taxon>
        <taxon>Bacillati</taxon>
        <taxon>Actinomycetota</taxon>
        <taxon>Actinomycetes</taxon>
        <taxon>Micrococcales</taxon>
        <taxon>Micrococcaceae</taxon>
        <taxon>Arthrobacter</taxon>
    </lineage>
</organism>
<protein>
    <submittedName>
        <fullName evidence="1">Uncharacterized protein</fullName>
    </submittedName>
</protein>
<keyword evidence="2" id="KW-1185">Reference proteome</keyword>
<evidence type="ECO:0000313" key="2">
    <source>
        <dbReference type="Proteomes" id="UP000523795"/>
    </source>
</evidence>
<evidence type="ECO:0000313" key="1">
    <source>
        <dbReference type="EMBL" id="NKX50041.1"/>
    </source>
</evidence>
<proteinExistence type="predicted"/>
<feature type="non-terminal residue" evidence="1">
    <location>
        <position position="1"/>
    </location>
</feature>
<dbReference type="EMBL" id="JAAZSR010000057">
    <property type="protein sequence ID" value="NKX50041.1"/>
    <property type="molecule type" value="Genomic_DNA"/>
</dbReference>
<comment type="caution">
    <text evidence="1">The sequence shown here is derived from an EMBL/GenBank/DDBJ whole genome shotgun (WGS) entry which is preliminary data.</text>
</comment>
<name>A0ABX1JLL5_9MICC</name>
<dbReference type="Proteomes" id="UP000523795">
    <property type="component" value="Unassembled WGS sequence"/>
</dbReference>